<name>A0ABW6XTF7_9ACTN</name>
<keyword evidence="1" id="KW-1133">Transmembrane helix</keyword>
<keyword evidence="1" id="KW-0812">Transmembrane</keyword>
<reference evidence="2 3" key="1">
    <citation type="submission" date="2024-10" db="EMBL/GenBank/DDBJ databases">
        <title>The Natural Products Discovery Center: Release of the First 8490 Sequenced Strains for Exploring Actinobacteria Biosynthetic Diversity.</title>
        <authorList>
            <person name="Kalkreuter E."/>
            <person name="Kautsar S.A."/>
            <person name="Yang D."/>
            <person name="Bader C.D."/>
            <person name="Teijaro C.N."/>
            <person name="Fluegel L."/>
            <person name="Davis C.M."/>
            <person name="Simpson J.R."/>
            <person name="Lauterbach L."/>
            <person name="Steele A.D."/>
            <person name="Gui C."/>
            <person name="Meng S."/>
            <person name="Li G."/>
            <person name="Viehrig K."/>
            <person name="Ye F."/>
            <person name="Su P."/>
            <person name="Kiefer A.F."/>
            <person name="Nichols A."/>
            <person name="Cepeda A.J."/>
            <person name="Yan W."/>
            <person name="Fan B."/>
            <person name="Jiang Y."/>
            <person name="Adhikari A."/>
            <person name="Zheng C.-J."/>
            <person name="Schuster L."/>
            <person name="Cowan T.M."/>
            <person name="Smanski M.J."/>
            <person name="Chevrette M.G."/>
            <person name="De Carvalho L.P.S."/>
            <person name="Shen B."/>
        </authorList>
    </citation>
    <scope>NUCLEOTIDE SEQUENCE [LARGE SCALE GENOMIC DNA]</scope>
    <source>
        <strain evidence="2 3">NPDC012605</strain>
    </source>
</reference>
<feature type="transmembrane region" description="Helical" evidence="1">
    <location>
        <begin position="60"/>
        <end position="78"/>
    </location>
</feature>
<evidence type="ECO:0000256" key="1">
    <source>
        <dbReference type="SAM" id="Phobius"/>
    </source>
</evidence>
<keyword evidence="1" id="KW-0472">Membrane</keyword>
<comment type="caution">
    <text evidence="2">The sequence shown here is derived from an EMBL/GenBank/DDBJ whole genome shotgun (WGS) entry which is preliminary data.</text>
</comment>
<dbReference type="RefSeq" id="WP_030320172.1">
    <property type="nucleotide sequence ID" value="NZ_JBIBDZ010000005.1"/>
</dbReference>
<evidence type="ECO:0000313" key="3">
    <source>
        <dbReference type="Proteomes" id="UP001602370"/>
    </source>
</evidence>
<accession>A0ABW6XTF7</accession>
<dbReference type="Proteomes" id="UP001602370">
    <property type="component" value="Unassembled WGS sequence"/>
</dbReference>
<gene>
    <name evidence="2" type="ORF">ACFY8C_20370</name>
</gene>
<protein>
    <submittedName>
        <fullName evidence="2">DUF1049 domain-containing protein</fullName>
    </submittedName>
</protein>
<keyword evidence="3" id="KW-1185">Reference proteome</keyword>
<organism evidence="2 3">
    <name type="scientific">Streptomyces flavochromogenes</name>
    <dbReference type="NCBI Taxonomy" id="68199"/>
    <lineage>
        <taxon>Bacteria</taxon>
        <taxon>Bacillati</taxon>
        <taxon>Actinomycetota</taxon>
        <taxon>Actinomycetes</taxon>
        <taxon>Kitasatosporales</taxon>
        <taxon>Streptomycetaceae</taxon>
        <taxon>Streptomyces</taxon>
    </lineage>
</organism>
<sequence length="83" mass="8658">MSPQETSRTSGGGVSRFTEALTPGRIGMAALAMVTLVFPFRNTGEAGIRLLVPEVSMPLWPALLATALIGGARGYGAAARRQK</sequence>
<feature type="transmembrane region" description="Helical" evidence="1">
    <location>
        <begin position="20"/>
        <end position="40"/>
    </location>
</feature>
<proteinExistence type="predicted"/>
<evidence type="ECO:0000313" key="2">
    <source>
        <dbReference type="EMBL" id="MFF5920675.1"/>
    </source>
</evidence>
<dbReference type="EMBL" id="JBIBDZ010000005">
    <property type="protein sequence ID" value="MFF5920675.1"/>
    <property type="molecule type" value="Genomic_DNA"/>
</dbReference>